<dbReference type="PANTHER" id="PTHR13370">
    <property type="entry name" value="RNA METHYLASE-RELATED"/>
    <property type="match status" value="1"/>
</dbReference>
<evidence type="ECO:0000259" key="4">
    <source>
        <dbReference type="Pfam" id="PF01555"/>
    </source>
</evidence>
<comment type="caution">
    <text evidence="5">The sequence shown here is derived from an EMBL/GenBank/DDBJ whole genome shotgun (WGS) entry which is preliminary data.</text>
</comment>
<dbReference type="InterPro" id="IPR001091">
    <property type="entry name" value="RM_Methyltransferase"/>
</dbReference>
<feature type="domain" description="DNA methylase N-4/N-6" evidence="4">
    <location>
        <begin position="25"/>
        <end position="290"/>
    </location>
</feature>
<gene>
    <name evidence="5" type="ORF">TPSD3_04145</name>
</gene>
<accession>A0A251XC95</accession>
<name>A0A251XC95_9GAMM</name>
<dbReference type="PRINTS" id="PR00508">
    <property type="entry name" value="S21N4MTFRASE"/>
</dbReference>
<dbReference type="GO" id="GO:0008170">
    <property type="term" value="F:N-methyltransferase activity"/>
    <property type="evidence" value="ECO:0007669"/>
    <property type="project" value="InterPro"/>
</dbReference>
<dbReference type="InterPro" id="IPR002941">
    <property type="entry name" value="DNA_methylase_N4/N6"/>
</dbReference>
<keyword evidence="6" id="KW-1185">Reference proteome</keyword>
<dbReference type="EC" id="2.1.1.-" evidence="3"/>
<keyword evidence="2 5" id="KW-0808">Transferase</keyword>
<keyword evidence="1 5" id="KW-0489">Methyltransferase</keyword>
<dbReference type="Pfam" id="PF01555">
    <property type="entry name" value="N6_N4_Mtase"/>
    <property type="match status" value="1"/>
</dbReference>
<dbReference type="EMBL" id="MSLT01000006">
    <property type="protein sequence ID" value="OUD15710.1"/>
    <property type="molecule type" value="Genomic_DNA"/>
</dbReference>
<dbReference type="AlphaFoldDB" id="A0A251XC95"/>
<evidence type="ECO:0000256" key="2">
    <source>
        <dbReference type="ARBA" id="ARBA00022679"/>
    </source>
</evidence>
<dbReference type="GO" id="GO:0003677">
    <property type="term" value="F:DNA binding"/>
    <property type="evidence" value="ECO:0007669"/>
    <property type="project" value="InterPro"/>
</dbReference>
<dbReference type="CDD" id="cd02440">
    <property type="entry name" value="AdoMet_MTases"/>
    <property type="match status" value="1"/>
</dbReference>
<dbReference type="PANTHER" id="PTHR13370:SF3">
    <property type="entry name" value="TRNA (GUANINE(10)-N2)-METHYLTRANSFERASE HOMOLOG"/>
    <property type="match status" value="1"/>
</dbReference>
<evidence type="ECO:0000313" key="5">
    <source>
        <dbReference type="EMBL" id="OUD15710.1"/>
    </source>
</evidence>
<proteinExistence type="inferred from homology"/>
<dbReference type="GO" id="GO:0005737">
    <property type="term" value="C:cytoplasm"/>
    <property type="evidence" value="ECO:0007669"/>
    <property type="project" value="TreeGrafter"/>
</dbReference>
<evidence type="ECO:0000313" key="6">
    <source>
        <dbReference type="Proteomes" id="UP000194798"/>
    </source>
</evidence>
<dbReference type="Gene3D" id="3.40.50.150">
    <property type="entry name" value="Vaccinia Virus protein VP39"/>
    <property type="match status" value="1"/>
</dbReference>
<dbReference type="Proteomes" id="UP000194798">
    <property type="component" value="Unassembled WGS sequence"/>
</dbReference>
<evidence type="ECO:0000256" key="1">
    <source>
        <dbReference type="ARBA" id="ARBA00022603"/>
    </source>
</evidence>
<dbReference type="OrthoDB" id="9816043at2"/>
<organism evidence="5 6">
    <name type="scientific">Thioflexithrix psekupsensis</name>
    <dbReference type="NCBI Taxonomy" id="1570016"/>
    <lineage>
        <taxon>Bacteria</taxon>
        <taxon>Pseudomonadati</taxon>
        <taxon>Pseudomonadota</taxon>
        <taxon>Gammaproteobacteria</taxon>
        <taxon>Thiotrichales</taxon>
        <taxon>Thioflexithrix</taxon>
    </lineage>
</organism>
<dbReference type="SUPFAM" id="SSF53335">
    <property type="entry name" value="S-adenosyl-L-methionine-dependent methyltransferases"/>
    <property type="match status" value="1"/>
</dbReference>
<comment type="similarity">
    <text evidence="3">Belongs to the N(4)/N(6)-methyltransferase family.</text>
</comment>
<reference evidence="5 6" key="1">
    <citation type="submission" date="2016-12" db="EMBL/GenBank/DDBJ databases">
        <title>Thioflexothrix psekupsii D3 genome sequencing and assembly.</title>
        <authorList>
            <person name="Fomenkov A."/>
            <person name="Vincze T."/>
            <person name="Grabovich M."/>
            <person name="Anton B.P."/>
            <person name="Dubinina G."/>
            <person name="Orlova M."/>
            <person name="Belousova E."/>
            <person name="Roberts R.J."/>
        </authorList>
    </citation>
    <scope>NUCLEOTIDE SEQUENCE [LARGE SCALE GENOMIC DNA]</scope>
    <source>
        <strain evidence="5">D3</strain>
    </source>
</reference>
<dbReference type="InterPro" id="IPR029063">
    <property type="entry name" value="SAM-dependent_MTases_sf"/>
</dbReference>
<evidence type="ECO:0000256" key="3">
    <source>
        <dbReference type="RuleBase" id="RU362026"/>
    </source>
</evidence>
<protein>
    <recommendedName>
        <fullName evidence="3">Methyltransferase</fullName>
        <ecNumber evidence="3">2.1.1.-</ecNumber>
    </recommendedName>
</protein>
<sequence>MTPPLNKIICGDSIELMKEINSDSIHLILSDIPYGIGIDEWDVLHDNKNTAYLGSSPAQEKAGAVFKKRGKPLNGWSEADRLIPIRYYEWCMRWATEWYRTLKPGASVFIFAGRRLVHRCICAMEDVGFTYKDMIAWDKIKAPHRAQRVSIVFERRGDKLSAKKWEGWRIGNLRPRFEPILWFTKPYKIGSTVASNLVENQVGAFNEKGLLHFIASPDNILSVPADSHDIGLHPTQKPLKLMQLLIEMTTTQGQIVLDPFCGSGTTLIAALKMKRHYIGYELNPDYFKIASDRINKELNHQELDLFNSNNH</sequence>
<dbReference type="GO" id="GO:0032259">
    <property type="term" value="P:methylation"/>
    <property type="evidence" value="ECO:0007669"/>
    <property type="project" value="UniProtKB-KW"/>
</dbReference>